<protein>
    <submittedName>
        <fullName evidence="1">Uncharacterized protein</fullName>
    </submittedName>
</protein>
<proteinExistence type="predicted"/>
<dbReference type="AlphaFoldDB" id="K4AIY1"/>
<dbReference type="EnsemblPlants" id="KQK89993">
    <property type="protein sequence ID" value="KQK89993"/>
    <property type="gene ID" value="SETIT_038844mg"/>
</dbReference>
<evidence type="ECO:0000313" key="2">
    <source>
        <dbReference type="Proteomes" id="UP000004995"/>
    </source>
</evidence>
<evidence type="ECO:0000313" key="1">
    <source>
        <dbReference type="EnsemblPlants" id="KQK89993"/>
    </source>
</evidence>
<dbReference type="HOGENOM" id="CLU_1879027_0_0_1"/>
<reference evidence="2" key="1">
    <citation type="journal article" date="2012" name="Nat. Biotechnol.">
        <title>Reference genome sequence of the model plant Setaria.</title>
        <authorList>
            <person name="Bennetzen J.L."/>
            <person name="Schmutz J."/>
            <person name="Wang H."/>
            <person name="Percifield R."/>
            <person name="Hawkins J."/>
            <person name="Pontaroli A.C."/>
            <person name="Estep M."/>
            <person name="Feng L."/>
            <person name="Vaughn J.N."/>
            <person name="Grimwood J."/>
            <person name="Jenkins J."/>
            <person name="Barry K."/>
            <person name="Lindquist E."/>
            <person name="Hellsten U."/>
            <person name="Deshpande S."/>
            <person name="Wang X."/>
            <person name="Wu X."/>
            <person name="Mitros T."/>
            <person name="Triplett J."/>
            <person name="Yang X."/>
            <person name="Ye C.Y."/>
            <person name="Mauro-Herrera M."/>
            <person name="Wang L."/>
            <person name="Li P."/>
            <person name="Sharma M."/>
            <person name="Sharma R."/>
            <person name="Ronald P.C."/>
            <person name="Panaud O."/>
            <person name="Kellogg E.A."/>
            <person name="Brutnell T.P."/>
            <person name="Doust A.N."/>
            <person name="Tuskan G.A."/>
            <person name="Rokhsar D."/>
            <person name="Devos K.M."/>
        </authorList>
    </citation>
    <scope>NUCLEOTIDE SEQUENCE [LARGE SCALE GENOMIC DNA]</scope>
    <source>
        <strain evidence="2">cv. Yugu1</strain>
    </source>
</reference>
<name>K4AIY1_SETIT</name>
<organism evidence="1 2">
    <name type="scientific">Setaria italica</name>
    <name type="common">Foxtail millet</name>
    <name type="synonym">Panicum italicum</name>
    <dbReference type="NCBI Taxonomy" id="4555"/>
    <lineage>
        <taxon>Eukaryota</taxon>
        <taxon>Viridiplantae</taxon>
        <taxon>Streptophyta</taxon>
        <taxon>Embryophyta</taxon>
        <taxon>Tracheophyta</taxon>
        <taxon>Spermatophyta</taxon>
        <taxon>Magnoliopsida</taxon>
        <taxon>Liliopsida</taxon>
        <taxon>Poales</taxon>
        <taxon>Poaceae</taxon>
        <taxon>PACMAD clade</taxon>
        <taxon>Panicoideae</taxon>
        <taxon>Panicodae</taxon>
        <taxon>Paniceae</taxon>
        <taxon>Cenchrinae</taxon>
        <taxon>Setaria</taxon>
    </lineage>
</organism>
<dbReference type="InParanoid" id="K4AIY1"/>
<reference evidence="1" key="2">
    <citation type="submission" date="2018-08" db="UniProtKB">
        <authorList>
            <consortium name="EnsemblPlants"/>
        </authorList>
    </citation>
    <scope>IDENTIFICATION</scope>
    <source>
        <strain evidence="1">Yugu1</strain>
    </source>
</reference>
<sequence length="136" mass="15073">MALALSCSPPAATFVYPTGRGRRSSPRLCPMRVTLDLYLGTSDVDFTSRRIRSVRGGQGTLEQGGNGYAPTHFCCYLSAQFEPLAWCIAFMLHEFLCLLNNISTTSQLLCSLALLIYLLEMIFPPRNACHILFSCI</sequence>
<dbReference type="Gramene" id="KQK89993">
    <property type="protein sequence ID" value="KQK89993"/>
    <property type="gene ID" value="SETIT_038844mg"/>
</dbReference>
<dbReference type="Proteomes" id="UP000004995">
    <property type="component" value="Unassembled WGS sequence"/>
</dbReference>
<dbReference type="EMBL" id="AGNK02005862">
    <property type="status" value="NOT_ANNOTATED_CDS"/>
    <property type="molecule type" value="Genomic_DNA"/>
</dbReference>
<accession>K4AIY1</accession>
<keyword evidence="2" id="KW-1185">Reference proteome</keyword>